<sequence>MLTMYQLSTHLPWFSATAGELSTLAMLSYPVAKRHVATICEATKRGGSVTRAYERLVLGSVGVYEAVSRLKAARTRAEWDRYIRLVLLHVPLSWNALKRIWKAYSWSLSSLLDMNLPVTVTKRMTSVGTPLTLLVPMAELGDVRFEKVWLGGGGGLEGV</sequence>
<dbReference type="OrthoDB" id="2133190at2759"/>
<dbReference type="InParanoid" id="A0A2H3DY69"/>
<name>A0A2H3DY69_ARMGA</name>
<dbReference type="EMBL" id="KZ293648">
    <property type="protein sequence ID" value="PBK98824.1"/>
    <property type="molecule type" value="Genomic_DNA"/>
</dbReference>
<reference evidence="2" key="1">
    <citation type="journal article" date="2017" name="Nat. Ecol. Evol.">
        <title>Genome expansion and lineage-specific genetic innovations in the forest pathogenic fungi Armillaria.</title>
        <authorList>
            <person name="Sipos G."/>
            <person name="Prasanna A.N."/>
            <person name="Walter M.C."/>
            <person name="O'Connor E."/>
            <person name="Balint B."/>
            <person name="Krizsan K."/>
            <person name="Kiss B."/>
            <person name="Hess J."/>
            <person name="Varga T."/>
            <person name="Slot J."/>
            <person name="Riley R."/>
            <person name="Boka B."/>
            <person name="Rigling D."/>
            <person name="Barry K."/>
            <person name="Lee J."/>
            <person name="Mihaltcheva S."/>
            <person name="LaButti K."/>
            <person name="Lipzen A."/>
            <person name="Waldron R."/>
            <person name="Moloney N.M."/>
            <person name="Sperisen C."/>
            <person name="Kredics L."/>
            <person name="Vagvoelgyi C."/>
            <person name="Patrignani A."/>
            <person name="Fitzpatrick D."/>
            <person name="Nagy I."/>
            <person name="Doyle S."/>
            <person name="Anderson J.B."/>
            <person name="Grigoriev I.V."/>
            <person name="Gueldener U."/>
            <person name="Muensterkoetter M."/>
            <person name="Nagy L.G."/>
        </authorList>
    </citation>
    <scope>NUCLEOTIDE SEQUENCE [LARGE SCALE GENOMIC DNA]</scope>
    <source>
        <strain evidence="2">Ar21-2</strain>
    </source>
</reference>
<proteinExistence type="predicted"/>
<evidence type="ECO:0000313" key="2">
    <source>
        <dbReference type="Proteomes" id="UP000217790"/>
    </source>
</evidence>
<gene>
    <name evidence="1" type="ORF">ARMGADRAFT_589996</name>
</gene>
<organism evidence="1 2">
    <name type="scientific">Armillaria gallica</name>
    <name type="common">Bulbous honey fungus</name>
    <name type="synonym">Armillaria bulbosa</name>
    <dbReference type="NCBI Taxonomy" id="47427"/>
    <lineage>
        <taxon>Eukaryota</taxon>
        <taxon>Fungi</taxon>
        <taxon>Dikarya</taxon>
        <taxon>Basidiomycota</taxon>
        <taxon>Agaricomycotina</taxon>
        <taxon>Agaricomycetes</taxon>
        <taxon>Agaricomycetidae</taxon>
        <taxon>Agaricales</taxon>
        <taxon>Marasmiineae</taxon>
        <taxon>Physalacriaceae</taxon>
        <taxon>Armillaria</taxon>
    </lineage>
</organism>
<dbReference type="AlphaFoldDB" id="A0A2H3DY69"/>
<protein>
    <submittedName>
        <fullName evidence="1">Uncharacterized protein</fullName>
    </submittedName>
</protein>
<dbReference type="Proteomes" id="UP000217790">
    <property type="component" value="Unassembled WGS sequence"/>
</dbReference>
<accession>A0A2H3DY69</accession>
<keyword evidence="2" id="KW-1185">Reference proteome</keyword>
<evidence type="ECO:0000313" key="1">
    <source>
        <dbReference type="EMBL" id="PBK98824.1"/>
    </source>
</evidence>
<dbReference type="STRING" id="47427.A0A2H3DY69"/>